<dbReference type="Pfam" id="PF00001">
    <property type="entry name" value="7tm_1"/>
    <property type="match status" value="1"/>
</dbReference>
<feature type="transmembrane region" description="Helical" evidence="10">
    <location>
        <begin position="275"/>
        <end position="297"/>
    </location>
</feature>
<evidence type="ECO:0000256" key="5">
    <source>
        <dbReference type="ARBA" id="ARBA00023040"/>
    </source>
</evidence>
<reference evidence="12" key="2">
    <citation type="journal article" date="2023" name="Science">
        <title>Genomic signatures of disease resistance in endangered staghorn corals.</title>
        <authorList>
            <person name="Vollmer S.V."/>
            <person name="Selwyn J.D."/>
            <person name="Despard B.A."/>
            <person name="Roesel C.L."/>
        </authorList>
    </citation>
    <scope>NUCLEOTIDE SEQUENCE</scope>
    <source>
        <strain evidence="12">K2</strain>
    </source>
</reference>
<reference evidence="12" key="1">
    <citation type="journal article" date="2023" name="G3 (Bethesda)">
        <title>Whole genome assembly and annotation of the endangered Caribbean coral Acropora cervicornis.</title>
        <authorList>
            <person name="Selwyn J.D."/>
            <person name="Vollmer S.V."/>
        </authorList>
    </citation>
    <scope>NUCLEOTIDE SEQUENCE</scope>
    <source>
        <strain evidence="12">K2</strain>
    </source>
</reference>
<evidence type="ECO:0000256" key="1">
    <source>
        <dbReference type="ARBA" id="ARBA00004651"/>
    </source>
</evidence>
<feature type="domain" description="G-protein coupled receptors family 1 profile" evidence="11">
    <location>
        <begin position="36"/>
        <end position="294"/>
    </location>
</feature>
<keyword evidence="3 9" id="KW-0812">Transmembrane</keyword>
<comment type="subcellular location">
    <subcellularLocation>
        <location evidence="1">Cell membrane</location>
        <topology evidence="1">Multi-pass membrane protein</topology>
    </subcellularLocation>
</comment>
<keyword evidence="8 9" id="KW-0807">Transducer</keyword>
<feature type="transmembrane region" description="Helical" evidence="10">
    <location>
        <begin position="181"/>
        <end position="202"/>
    </location>
</feature>
<dbReference type="Gene3D" id="1.20.1070.10">
    <property type="entry name" value="Rhodopsin 7-helix transmembrane proteins"/>
    <property type="match status" value="1"/>
</dbReference>
<dbReference type="Proteomes" id="UP001249851">
    <property type="component" value="Unassembled WGS sequence"/>
</dbReference>
<keyword evidence="2" id="KW-1003">Cell membrane</keyword>
<evidence type="ECO:0000256" key="3">
    <source>
        <dbReference type="ARBA" id="ARBA00022692"/>
    </source>
</evidence>
<keyword evidence="7 9" id="KW-0675">Receptor</keyword>
<name>A0AAD9UWJ6_ACRCE</name>
<sequence length="430" mass="48429">MEANRTQLYGSNEGKTSISTCVAVVLIFTSVVNVASNVLVLVILSRNQRLRTCTNYFIANLCIVDLIAGIILIPAAIDSLLMRTEARRPNFKLVCQFLGFINSFYGIASSLTVAVIALDRYHSIINCLRYEVIVTPRRTVFVIAWTWFQAIMLSLSPFFGWGHFSLNPTQHCSTHVWQNKGFILFKMISCVLFPYVITIFCYTRIHLVARRHAKTIISIKVRDATNKTKGVDLSASKKTIMVYVVLGMYTICWIPSYTINVLIPFYPALEIPPKLSLIATVLTLVNSACNPLMYALITSQFRGGLKRVYRRVRRSIFAGDVRQLNPSGPRGDSRSSWTLTRSSARRVMANQEQAVLARPKLLLDSSRTCAIIREESSMIAGLPEKNQVRDCPASVYPLTLQVPDDRWHKTRKTISPAQEKAVKKNGWIAN</sequence>
<evidence type="ECO:0000256" key="8">
    <source>
        <dbReference type="ARBA" id="ARBA00023224"/>
    </source>
</evidence>
<dbReference type="PANTHER" id="PTHR22752:SF14">
    <property type="entry name" value="G-PROTEIN COUPLED RECEPTORS FAMILY 1 PROFILE DOMAIN-CONTAINING PROTEIN"/>
    <property type="match status" value="1"/>
</dbReference>
<evidence type="ECO:0000256" key="6">
    <source>
        <dbReference type="ARBA" id="ARBA00023136"/>
    </source>
</evidence>
<dbReference type="CDD" id="cd00637">
    <property type="entry name" value="7tm_classA_rhodopsin-like"/>
    <property type="match status" value="1"/>
</dbReference>
<dbReference type="GO" id="GO:0004930">
    <property type="term" value="F:G protein-coupled receptor activity"/>
    <property type="evidence" value="ECO:0007669"/>
    <property type="project" value="UniProtKB-KW"/>
</dbReference>
<evidence type="ECO:0000256" key="2">
    <source>
        <dbReference type="ARBA" id="ARBA00022475"/>
    </source>
</evidence>
<dbReference type="PANTHER" id="PTHR22752">
    <property type="entry name" value="G PROTEIN-COUPLED RECEPTOR"/>
    <property type="match status" value="1"/>
</dbReference>
<keyword evidence="13" id="KW-1185">Reference proteome</keyword>
<dbReference type="InterPro" id="IPR000276">
    <property type="entry name" value="GPCR_Rhodpsn"/>
</dbReference>
<comment type="caution">
    <text evidence="12">The sequence shown here is derived from an EMBL/GenBank/DDBJ whole genome shotgun (WGS) entry which is preliminary data.</text>
</comment>
<evidence type="ECO:0000256" key="9">
    <source>
        <dbReference type="RuleBase" id="RU000688"/>
    </source>
</evidence>
<evidence type="ECO:0000256" key="4">
    <source>
        <dbReference type="ARBA" id="ARBA00022989"/>
    </source>
</evidence>
<dbReference type="EMBL" id="JARQWQ010000085">
    <property type="protein sequence ID" value="KAK2552571.1"/>
    <property type="molecule type" value="Genomic_DNA"/>
</dbReference>
<evidence type="ECO:0000313" key="12">
    <source>
        <dbReference type="EMBL" id="KAK2552571.1"/>
    </source>
</evidence>
<keyword evidence="4 10" id="KW-1133">Transmembrane helix</keyword>
<accession>A0AAD9UWJ6</accession>
<dbReference type="AlphaFoldDB" id="A0AAD9UWJ6"/>
<feature type="transmembrane region" description="Helical" evidence="10">
    <location>
        <begin position="56"/>
        <end position="77"/>
    </location>
</feature>
<organism evidence="12 13">
    <name type="scientific">Acropora cervicornis</name>
    <name type="common">Staghorn coral</name>
    <dbReference type="NCBI Taxonomy" id="6130"/>
    <lineage>
        <taxon>Eukaryota</taxon>
        <taxon>Metazoa</taxon>
        <taxon>Cnidaria</taxon>
        <taxon>Anthozoa</taxon>
        <taxon>Hexacorallia</taxon>
        <taxon>Scleractinia</taxon>
        <taxon>Astrocoeniina</taxon>
        <taxon>Acroporidae</taxon>
        <taxon>Acropora</taxon>
    </lineage>
</organism>
<protein>
    <submittedName>
        <fullName evidence="12">G-protein coupled receptor 161</fullName>
    </submittedName>
</protein>
<evidence type="ECO:0000256" key="7">
    <source>
        <dbReference type="ARBA" id="ARBA00023170"/>
    </source>
</evidence>
<gene>
    <name evidence="12" type="ORF">P5673_026217</name>
</gene>
<dbReference type="PROSITE" id="PS00237">
    <property type="entry name" value="G_PROTEIN_RECEP_F1_1"/>
    <property type="match status" value="1"/>
</dbReference>
<proteinExistence type="inferred from homology"/>
<dbReference type="GO" id="GO:0005886">
    <property type="term" value="C:plasma membrane"/>
    <property type="evidence" value="ECO:0007669"/>
    <property type="project" value="UniProtKB-SubCell"/>
</dbReference>
<comment type="similarity">
    <text evidence="9">Belongs to the G-protein coupled receptor 1 family.</text>
</comment>
<evidence type="ECO:0000313" key="13">
    <source>
        <dbReference type="Proteomes" id="UP001249851"/>
    </source>
</evidence>
<feature type="transmembrane region" description="Helical" evidence="10">
    <location>
        <begin position="17"/>
        <end position="44"/>
    </location>
</feature>
<dbReference type="SUPFAM" id="SSF81321">
    <property type="entry name" value="Family A G protein-coupled receptor-like"/>
    <property type="match status" value="1"/>
</dbReference>
<feature type="transmembrane region" description="Helical" evidence="10">
    <location>
        <begin position="139"/>
        <end position="161"/>
    </location>
</feature>
<evidence type="ECO:0000256" key="10">
    <source>
        <dbReference type="SAM" id="Phobius"/>
    </source>
</evidence>
<feature type="transmembrane region" description="Helical" evidence="10">
    <location>
        <begin position="97"/>
        <end position="118"/>
    </location>
</feature>
<keyword evidence="5 9" id="KW-0297">G-protein coupled receptor</keyword>
<dbReference type="PROSITE" id="PS50262">
    <property type="entry name" value="G_PROTEIN_RECEP_F1_2"/>
    <property type="match status" value="1"/>
</dbReference>
<feature type="transmembrane region" description="Helical" evidence="10">
    <location>
        <begin position="240"/>
        <end position="263"/>
    </location>
</feature>
<dbReference type="InterPro" id="IPR017452">
    <property type="entry name" value="GPCR_Rhodpsn_7TM"/>
</dbReference>
<evidence type="ECO:0000259" key="11">
    <source>
        <dbReference type="PROSITE" id="PS50262"/>
    </source>
</evidence>
<dbReference type="PRINTS" id="PR00237">
    <property type="entry name" value="GPCRRHODOPSN"/>
</dbReference>
<keyword evidence="6 10" id="KW-0472">Membrane</keyword>